<dbReference type="InterPro" id="IPR021241">
    <property type="entry name" value="CsiV"/>
</dbReference>
<accession>A0ABW2A4G8</accession>
<dbReference type="EMBL" id="JBHSWE010000001">
    <property type="protein sequence ID" value="MFC6672425.1"/>
    <property type="molecule type" value="Genomic_DNA"/>
</dbReference>
<reference evidence="3" key="1">
    <citation type="journal article" date="2019" name="Int. J. Syst. Evol. Microbiol.">
        <title>The Global Catalogue of Microorganisms (GCM) 10K type strain sequencing project: providing services to taxonomists for standard genome sequencing and annotation.</title>
        <authorList>
            <consortium name="The Broad Institute Genomics Platform"/>
            <consortium name="The Broad Institute Genome Sequencing Center for Infectious Disease"/>
            <person name="Wu L."/>
            <person name="Ma J."/>
        </authorList>
    </citation>
    <scope>NUCLEOTIDE SEQUENCE [LARGE SCALE GENOMIC DNA]</scope>
    <source>
        <strain evidence="3">NBRC 111756</strain>
    </source>
</reference>
<protein>
    <submittedName>
        <fullName evidence="2">CsiV family protein</fullName>
    </submittedName>
</protein>
<keyword evidence="1" id="KW-0732">Signal</keyword>
<name>A0ABW2A4G8_9GAMM</name>
<evidence type="ECO:0000313" key="2">
    <source>
        <dbReference type="EMBL" id="MFC6672425.1"/>
    </source>
</evidence>
<proteinExistence type="predicted"/>
<organism evidence="2 3">
    <name type="scientific">Marinobacterium aestuariivivens</name>
    <dbReference type="NCBI Taxonomy" id="1698799"/>
    <lineage>
        <taxon>Bacteria</taxon>
        <taxon>Pseudomonadati</taxon>
        <taxon>Pseudomonadota</taxon>
        <taxon>Gammaproteobacteria</taxon>
        <taxon>Oceanospirillales</taxon>
        <taxon>Oceanospirillaceae</taxon>
        <taxon>Marinobacterium</taxon>
    </lineage>
</organism>
<sequence length="199" mass="22319">MKKPNHHRSVFLTLALLIFSLPVLAEDPWYKVEVLVFAHNSQPAMKEQAWRDEEVPRRAGAVELGNGGNGAYQRLPGSNLVLTAEKNRLAGQAAYRTLFHGAWYQPVGRESSARPVHIRGGNLMANGVYELDGYVSIDRGRFLHFRPDLYYSFAAPASSNDGYGSSILSANLDTPRRMRSDEIHYLDHPLFGVLVLIQR</sequence>
<dbReference type="RefSeq" id="WP_379910863.1">
    <property type="nucleotide sequence ID" value="NZ_JBHSWE010000001.1"/>
</dbReference>
<evidence type="ECO:0000313" key="3">
    <source>
        <dbReference type="Proteomes" id="UP001596422"/>
    </source>
</evidence>
<feature type="signal peptide" evidence="1">
    <location>
        <begin position="1"/>
        <end position="25"/>
    </location>
</feature>
<dbReference type="Proteomes" id="UP001596422">
    <property type="component" value="Unassembled WGS sequence"/>
</dbReference>
<keyword evidence="3" id="KW-1185">Reference proteome</keyword>
<dbReference type="Pfam" id="PF10972">
    <property type="entry name" value="CsiV"/>
    <property type="match status" value="1"/>
</dbReference>
<feature type="chain" id="PRO_5046518207" evidence="1">
    <location>
        <begin position="26"/>
        <end position="199"/>
    </location>
</feature>
<evidence type="ECO:0000256" key="1">
    <source>
        <dbReference type="SAM" id="SignalP"/>
    </source>
</evidence>
<comment type="caution">
    <text evidence="2">The sequence shown here is derived from an EMBL/GenBank/DDBJ whole genome shotgun (WGS) entry which is preliminary data.</text>
</comment>
<gene>
    <name evidence="2" type="ORF">ACFQDL_21925</name>
</gene>